<evidence type="ECO:0000256" key="3">
    <source>
        <dbReference type="ARBA" id="ARBA00005046"/>
    </source>
</evidence>
<dbReference type="GO" id="GO:0061599">
    <property type="term" value="F:molybdopterin molybdotransferase activity"/>
    <property type="evidence" value="ECO:0007669"/>
    <property type="project" value="UniProtKB-UniRule"/>
</dbReference>
<dbReference type="InterPro" id="IPR005111">
    <property type="entry name" value="MoeA_C_domain_IV"/>
</dbReference>
<dbReference type="FunFam" id="2.40.340.10:FF:000003">
    <property type="entry name" value="Molybdopterin molybdenumtransferase"/>
    <property type="match status" value="1"/>
</dbReference>
<dbReference type="CDD" id="cd00887">
    <property type="entry name" value="MoeA"/>
    <property type="match status" value="1"/>
</dbReference>
<evidence type="ECO:0000256" key="10">
    <source>
        <dbReference type="ARBA" id="ARBA00022842"/>
    </source>
</evidence>
<dbReference type="PANTHER" id="PTHR10192:SF5">
    <property type="entry name" value="GEPHYRIN"/>
    <property type="match status" value="1"/>
</dbReference>
<dbReference type="SMART" id="SM00852">
    <property type="entry name" value="MoCF_biosynth"/>
    <property type="match status" value="1"/>
</dbReference>
<keyword evidence="8 13" id="KW-0808">Transferase</keyword>
<comment type="catalytic activity">
    <reaction evidence="12">
        <text>adenylyl-molybdopterin + molybdate = Mo-molybdopterin + AMP + H(+)</text>
        <dbReference type="Rhea" id="RHEA:35047"/>
        <dbReference type="ChEBI" id="CHEBI:15378"/>
        <dbReference type="ChEBI" id="CHEBI:36264"/>
        <dbReference type="ChEBI" id="CHEBI:62727"/>
        <dbReference type="ChEBI" id="CHEBI:71302"/>
        <dbReference type="ChEBI" id="CHEBI:456215"/>
        <dbReference type="EC" id="2.10.1.1"/>
    </reaction>
</comment>
<evidence type="ECO:0000256" key="6">
    <source>
        <dbReference type="ARBA" id="ARBA00021108"/>
    </source>
</evidence>
<protein>
    <recommendedName>
        <fullName evidence="6 13">Molybdopterin molybdenumtransferase</fullName>
        <ecNumber evidence="5 13">2.10.1.1</ecNumber>
    </recommendedName>
</protein>
<evidence type="ECO:0000256" key="7">
    <source>
        <dbReference type="ARBA" id="ARBA00022505"/>
    </source>
</evidence>
<dbReference type="Gene3D" id="3.40.980.10">
    <property type="entry name" value="MoaB/Mog-like domain"/>
    <property type="match status" value="1"/>
</dbReference>
<dbReference type="Gene3D" id="2.170.190.11">
    <property type="entry name" value="Molybdopterin biosynthesis moea protein, domain 3"/>
    <property type="match status" value="1"/>
</dbReference>
<evidence type="ECO:0000256" key="2">
    <source>
        <dbReference type="ARBA" id="ARBA00002901"/>
    </source>
</evidence>
<accession>A0A557RHN6</accession>
<dbReference type="GO" id="GO:0006777">
    <property type="term" value="P:Mo-molybdopterin cofactor biosynthetic process"/>
    <property type="evidence" value="ECO:0007669"/>
    <property type="project" value="UniProtKB-UniRule"/>
</dbReference>
<dbReference type="Pfam" id="PF03454">
    <property type="entry name" value="MoeA_C"/>
    <property type="match status" value="1"/>
</dbReference>
<dbReference type="Pfam" id="PF00994">
    <property type="entry name" value="MoCF_biosynth"/>
    <property type="match status" value="1"/>
</dbReference>
<evidence type="ECO:0000256" key="4">
    <source>
        <dbReference type="ARBA" id="ARBA00010763"/>
    </source>
</evidence>
<comment type="caution">
    <text evidence="16">The sequence shown here is derived from an EMBL/GenBank/DDBJ whole genome shotgun (WGS) entry which is preliminary data.</text>
</comment>
<organism evidence="16 17">
    <name type="scientific">Spiribacter aquaticus</name>
    <dbReference type="NCBI Taxonomy" id="1935996"/>
    <lineage>
        <taxon>Bacteria</taxon>
        <taxon>Pseudomonadati</taxon>
        <taxon>Pseudomonadota</taxon>
        <taxon>Gammaproteobacteria</taxon>
        <taxon>Chromatiales</taxon>
        <taxon>Ectothiorhodospiraceae</taxon>
        <taxon>Spiribacter</taxon>
    </lineage>
</organism>
<comment type="similarity">
    <text evidence="4 13">Belongs to the MoeA family.</text>
</comment>
<dbReference type="InterPro" id="IPR036425">
    <property type="entry name" value="MoaB/Mog-like_dom_sf"/>
</dbReference>
<evidence type="ECO:0000256" key="8">
    <source>
        <dbReference type="ARBA" id="ARBA00022679"/>
    </source>
</evidence>
<name>A0A557RHN6_9GAMM</name>
<dbReference type="FunFam" id="3.40.980.10:FF:000004">
    <property type="entry name" value="Molybdopterin molybdenumtransferase"/>
    <property type="match status" value="1"/>
</dbReference>
<dbReference type="EMBL" id="VMKP01000003">
    <property type="protein sequence ID" value="TVO64677.1"/>
    <property type="molecule type" value="Genomic_DNA"/>
</dbReference>
<feature type="domain" description="MoaB/Mog" evidence="15">
    <location>
        <begin position="186"/>
        <end position="323"/>
    </location>
</feature>
<comment type="pathway">
    <text evidence="3 13">Cofactor biosynthesis; molybdopterin biosynthesis.</text>
</comment>
<evidence type="ECO:0000256" key="9">
    <source>
        <dbReference type="ARBA" id="ARBA00022723"/>
    </source>
</evidence>
<dbReference type="UniPathway" id="UPA00344"/>
<dbReference type="GO" id="GO:0005829">
    <property type="term" value="C:cytosol"/>
    <property type="evidence" value="ECO:0007669"/>
    <property type="project" value="TreeGrafter"/>
</dbReference>
<dbReference type="InterPro" id="IPR005110">
    <property type="entry name" value="MoeA_linker/N"/>
</dbReference>
<reference evidence="16 17" key="1">
    <citation type="submission" date="2019-07" db="EMBL/GenBank/DDBJ databases">
        <title>Reclasification of Spiribacter aquaticus.</title>
        <authorList>
            <person name="Leon M.J."/>
            <person name="Sanchez-Porro C."/>
            <person name="Ventosa A."/>
        </authorList>
    </citation>
    <scope>NUCLEOTIDE SEQUENCE [LARGE SCALE GENOMIC DNA]</scope>
    <source>
        <strain evidence="16 17">SP30</strain>
    </source>
</reference>
<feature type="region of interest" description="Disordered" evidence="14">
    <location>
        <begin position="327"/>
        <end position="351"/>
    </location>
</feature>
<proteinExistence type="inferred from homology"/>
<dbReference type="EC" id="2.10.1.1" evidence="5 13"/>
<dbReference type="InterPro" id="IPR036688">
    <property type="entry name" value="MoeA_C_domain_IV_sf"/>
</dbReference>
<comment type="function">
    <text evidence="2 13">Catalyzes the insertion of molybdate into adenylated molybdopterin with the concomitant release of AMP.</text>
</comment>
<dbReference type="GO" id="GO:0046872">
    <property type="term" value="F:metal ion binding"/>
    <property type="evidence" value="ECO:0007669"/>
    <property type="project" value="UniProtKB-UniRule"/>
</dbReference>
<keyword evidence="9 13" id="KW-0479">Metal-binding</keyword>
<evidence type="ECO:0000256" key="13">
    <source>
        <dbReference type="RuleBase" id="RU365090"/>
    </source>
</evidence>
<dbReference type="NCBIfam" id="NF045515">
    <property type="entry name" value="Glp_gephyrin"/>
    <property type="match status" value="1"/>
</dbReference>
<evidence type="ECO:0000259" key="15">
    <source>
        <dbReference type="SMART" id="SM00852"/>
    </source>
</evidence>
<keyword evidence="17" id="KW-1185">Reference proteome</keyword>
<keyword evidence="7 13" id="KW-0500">Molybdenum</keyword>
<dbReference type="SUPFAM" id="SSF53218">
    <property type="entry name" value="Molybdenum cofactor biosynthesis proteins"/>
    <property type="match status" value="1"/>
</dbReference>
<comment type="cofactor">
    <cofactor evidence="1 13">
        <name>Mg(2+)</name>
        <dbReference type="ChEBI" id="CHEBI:18420"/>
    </cofactor>
</comment>
<dbReference type="RefSeq" id="WP_144348219.1">
    <property type="nucleotide sequence ID" value="NZ_VMKP01000003.1"/>
</dbReference>
<evidence type="ECO:0000256" key="14">
    <source>
        <dbReference type="SAM" id="MobiDB-lite"/>
    </source>
</evidence>
<dbReference type="PROSITE" id="PS01079">
    <property type="entry name" value="MOCF_BIOSYNTHESIS_2"/>
    <property type="match status" value="1"/>
</dbReference>
<gene>
    <name evidence="16" type="ORF">FPL11_08500</name>
</gene>
<evidence type="ECO:0000256" key="5">
    <source>
        <dbReference type="ARBA" id="ARBA00013269"/>
    </source>
</evidence>
<dbReference type="InterPro" id="IPR038987">
    <property type="entry name" value="MoeA-like"/>
</dbReference>
<evidence type="ECO:0000256" key="12">
    <source>
        <dbReference type="ARBA" id="ARBA00047317"/>
    </source>
</evidence>
<dbReference type="InterPro" id="IPR036135">
    <property type="entry name" value="MoeA_linker/N_sf"/>
</dbReference>
<evidence type="ECO:0000256" key="11">
    <source>
        <dbReference type="ARBA" id="ARBA00023150"/>
    </source>
</evidence>
<dbReference type="SUPFAM" id="SSF63882">
    <property type="entry name" value="MoeA N-terminal region -like"/>
    <property type="match status" value="1"/>
</dbReference>
<dbReference type="Gene3D" id="3.90.105.10">
    <property type="entry name" value="Molybdopterin biosynthesis moea protein, domain 2"/>
    <property type="match status" value="1"/>
</dbReference>
<dbReference type="InterPro" id="IPR001453">
    <property type="entry name" value="MoaB/Mog_dom"/>
</dbReference>
<keyword evidence="10 13" id="KW-0460">Magnesium</keyword>
<dbReference type="SUPFAM" id="SSF63867">
    <property type="entry name" value="MoeA C-terminal domain-like"/>
    <property type="match status" value="1"/>
</dbReference>
<dbReference type="NCBIfam" id="TIGR00177">
    <property type="entry name" value="molyb_syn"/>
    <property type="match status" value="1"/>
</dbReference>
<dbReference type="InterPro" id="IPR008284">
    <property type="entry name" value="MoCF_biosynth_CS"/>
</dbReference>
<evidence type="ECO:0000313" key="16">
    <source>
        <dbReference type="EMBL" id="TVO64677.1"/>
    </source>
</evidence>
<dbReference type="PANTHER" id="PTHR10192">
    <property type="entry name" value="MOLYBDOPTERIN BIOSYNTHESIS PROTEIN"/>
    <property type="match status" value="1"/>
</dbReference>
<evidence type="ECO:0000313" key="17">
    <source>
        <dbReference type="Proteomes" id="UP000316688"/>
    </source>
</evidence>
<keyword evidence="11 13" id="KW-0501">Molybdenum cofactor biosynthesis</keyword>
<sequence>MTSPTHGNPHGSDRSLSAAVHDLVTAIEPISGYHRVALRAALGRILAEPLRTAVSVPAHDNSAVDGYALRHADAGHVPLQQVGTAAAGHPYTGTLGAGECVRIMTGAVVPAGADAVVMQERVSRDGDAITPEPWPPAGNNIRRAGEDLQAGDCILEAGRRLTAADLGVIASTGQAELNVKRPLRVAFFSTGDELRGVGEPLGPGEIYDSNRYSLYGMLTQLGVEVLDLGTIRDDPETLAGALRQGARDADAIVTSGGVSVGDTDHLPSLLGQHGELLFRSIAMKPGRPVTVGRFDAAWYFGLPGNPVSVMTTFTQLITPALQRLAGEAQRPARRMRMTTRSPLGKTPGRQDFQRGRLVEGTDGELEVVSVGHQGSGILRSMSEADCFIVLPAERGPVEAGEVVEVEPFTSPLLI</sequence>
<dbReference type="Pfam" id="PF03453">
    <property type="entry name" value="MoeA_N"/>
    <property type="match status" value="1"/>
</dbReference>
<evidence type="ECO:0000256" key="1">
    <source>
        <dbReference type="ARBA" id="ARBA00001946"/>
    </source>
</evidence>
<dbReference type="Gene3D" id="2.40.340.10">
    <property type="entry name" value="MoeA, C-terminal, domain IV"/>
    <property type="match status" value="1"/>
</dbReference>
<dbReference type="Proteomes" id="UP000316688">
    <property type="component" value="Unassembled WGS sequence"/>
</dbReference>
<dbReference type="AlphaFoldDB" id="A0A557RHN6"/>